<feature type="domain" description="Type 4 fimbrial biogenesis protein PilX N-terminal" evidence="1">
    <location>
        <begin position="10"/>
        <end position="60"/>
    </location>
</feature>
<dbReference type="RefSeq" id="WP_188634591.1">
    <property type="nucleotide sequence ID" value="NZ_BMNN01000001.1"/>
</dbReference>
<evidence type="ECO:0000313" key="3">
    <source>
        <dbReference type="Proteomes" id="UP000633263"/>
    </source>
</evidence>
<protein>
    <recommendedName>
        <fullName evidence="1">Type 4 fimbrial biogenesis protein PilX N-terminal domain-containing protein</fullName>
    </recommendedName>
</protein>
<reference evidence="3" key="1">
    <citation type="journal article" date="2019" name="Int. J. Syst. Evol. Microbiol.">
        <title>The Global Catalogue of Microorganisms (GCM) 10K type strain sequencing project: providing services to taxonomists for standard genome sequencing and annotation.</title>
        <authorList>
            <consortium name="The Broad Institute Genomics Platform"/>
            <consortium name="The Broad Institute Genome Sequencing Center for Infectious Disease"/>
            <person name="Wu L."/>
            <person name="Ma J."/>
        </authorList>
    </citation>
    <scope>NUCLEOTIDE SEQUENCE [LARGE SCALE GENOMIC DNA]</scope>
    <source>
        <strain evidence="3">JCM 11590</strain>
    </source>
</reference>
<organism evidence="2 3">
    <name type="scientific">Halopseudomonas pertucinogena</name>
    <dbReference type="NCBI Taxonomy" id="86175"/>
    <lineage>
        <taxon>Bacteria</taxon>
        <taxon>Pseudomonadati</taxon>
        <taxon>Pseudomonadota</taxon>
        <taxon>Gammaproteobacteria</taxon>
        <taxon>Pseudomonadales</taxon>
        <taxon>Pseudomonadaceae</taxon>
        <taxon>Halopseudomonas</taxon>
    </lineage>
</organism>
<gene>
    <name evidence="2" type="ORF">GCM10009083_00240</name>
</gene>
<proteinExistence type="predicted"/>
<evidence type="ECO:0000259" key="1">
    <source>
        <dbReference type="Pfam" id="PF14341"/>
    </source>
</evidence>
<comment type="caution">
    <text evidence="2">The sequence shown here is derived from an EMBL/GenBank/DDBJ whole genome shotgun (WGS) entry which is preliminary data.</text>
</comment>
<evidence type="ECO:0000313" key="2">
    <source>
        <dbReference type="EMBL" id="GGI87860.1"/>
    </source>
</evidence>
<accession>A0ABQ2CG70</accession>
<name>A0ABQ2CG70_9GAMM</name>
<dbReference type="Proteomes" id="UP000633263">
    <property type="component" value="Unassembled WGS sequence"/>
</dbReference>
<keyword evidence="3" id="KW-1185">Reference proteome</keyword>
<dbReference type="EMBL" id="BMNN01000001">
    <property type="protein sequence ID" value="GGI87860.1"/>
    <property type="molecule type" value="Genomic_DNA"/>
</dbReference>
<dbReference type="InterPro" id="IPR025746">
    <property type="entry name" value="PilX_N_dom"/>
</dbReference>
<sequence length="165" mass="17514">MMPVGRHSQQGSTLLVSLVLLLVLTLMALGGVSSSALQERMAHNAQRMNLGFQAAESGLRHVEQQLNLRELMLPTSVCSGGGCDVPAALLRPGASGSPGPEWQRVPTAITGEETEVWFRIVQLGDSALAVNIAAGATGTLYRVSVLSRRDSSPTLLEAVYAYSRL</sequence>
<dbReference type="Pfam" id="PF14341">
    <property type="entry name" value="PilX_N"/>
    <property type="match status" value="1"/>
</dbReference>